<evidence type="ECO:0000259" key="2">
    <source>
        <dbReference type="PROSITE" id="PS51140"/>
    </source>
</evidence>
<accession>A0A7S1U1D6</accession>
<dbReference type="PANTHER" id="PTHR13467:SF3">
    <property type="entry name" value="CUE DOMAIN-CONTAINING PROTEIN 1"/>
    <property type="match status" value="1"/>
</dbReference>
<evidence type="ECO:0000256" key="1">
    <source>
        <dbReference type="SAM" id="MobiDB-lite"/>
    </source>
</evidence>
<reference evidence="3" key="1">
    <citation type="submission" date="2021-01" db="EMBL/GenBank/DDBJ databases">
        <authorList>
            <person name="Corre E."/>
            <person name="Pelletier E."/>
            <person name="Niang G."/>
            <person name="Scheremetjew M."/>
            <person name="Finn R."/>
            <person name="Kale V."/>
            <person name="Holt S."/>
            <person name="Cochrane G."/>
            <person name="Meng A."/>
            <person name="Brown T."/>
            <person name="Cohen L."/>
        </authorList>
    </citation>
    <scope>NUCLEOTIDE SEQUENCE</scope>
    <source>
        <strain evidence="3">CCMP2877</strain>
    </source>
</reference>
<dbReference type="EMBL" id="HBGJ01018867">
    <property type="protein sequence ID" value="CAD9253760.1"/>
    <property type="molecule type" value="Transcribed_RNA"/>
</dbReference>
<dbReference type="Gene3D" id="1.10.8.10">
    <property type="entry name" value="DNA helicase RuvA subunit, C-terminal domain"/>
    <property type="match status" value="1"/>
</dbReference>
<dbReference type="AlphaFoldDB" id="A0A7S1U1D6"/>
<dbReference type="PANTHER" id="PTHR13467">
    <property type="entry name" value="CUE DOMAIN CONTAINING PROTEIN 1"/>
    <property type="match status" value="1"/>
</dbReference>
<dbReference type="Pfam" id="PF02845">
    <property type="entry name" value="CUE"/>
    <property type="match status" value="1"/>
</dbReference>
<dbReference type="GO" id="GO:0043130">
    <property type="term" value="F:ubiquitin binding"/>
    <property type="evidence" value="ECO:0007669"/>
    <property type="project" value="InterPro"/>
</dbReference>
<feature type="region of interest" description="Disordered" evidence="1">
    <location>
        <begin position="110"/>
        <end position="142"/>
    </location>
</feature>
<sequence length="334" mass="34712">MAVSFEDAVATLHGMFSSYDRDTLGRILTQNNYHMENTVEAILKLEGEGDKPAEDTSGDAELAARLAAELNQQPTMEQAGMTRFHTTPQAPGQQPAGYLLEDGRLILTNGATGASSGVPPSAPQAAAAAGGGGGAKPAGPKGRGALVTLPDGFLRIPGGGVASSTSHEQLLSDEQLARMLQNEMFREELERDAELSRYVNEGGGGGAAASRTSAGQAGGSPSNKPSMMTRFGSMSSAARARLSAMAVRFNNRQGGAAQRPGGHDYEHVPLNSGALVDDDEDVEVQFDTGIQMDAIRSPMQDMQEASGRGSASSAAAGADDYGFVDESAYSKRDI</sequence>
<dbReference type="InterPro" id="IPR009060">
    <property type="entry name" value="UBA-like_sf"/>
</dbReference>
<organism evidence="3">
    <name type="scientific">Phaeomonas parva</name>
    <dbReference type="NCBI Taxonomy" id="124430"/>
    <lineage>
        <taxon>Eukaryota</taxon>
        <taxon>Sar</taxon>
        <taxon>Stramenopiles</taxon>
        <taxon>Ochrophyta</taxon>
        <taxon>Pinguiophyceae</taxon>
        <taxon>Pinguiochrysidales</taxon>
        <taxon>Pinguiochrysidaceae</taxon>
        <taxon>Phaeomonas</taxon>
    </lineage>
</organism>
<feature type="region of interest" description="Disordered" evidence="1">
    <location>
        <begin position="198"/>
        <end position="226"/>
    </location>
</feature>
<proteinExistence type="predicted"/>
<dbReference type="PROSITE" id="PS51140">
    <property type="entry name" value="CUE"/>
    <property type="match status" value="1"/>
</dbReference>
<gene>
    <name evidence="3" type="ORF">PPAR1163_LOCUS12127</name>
</gene>
<feature type="compositionally biased region" description="Low complexity" evidence="1">
    <location>
        <begin position="110"/>
        <end position="128"/>
    </location>
</feature>
<protein>
    <recommendedName>
        <fullName evidence="2">CUE domain-containing protein</fullName>
    </recommendedName>
</protein>
<dbReference type="InterPro" id="IPR040192">
    <property type="entry name" value="CUEDC1"/>
</dbReference>
<feature type="domain" description="CUE" evidence="2">
    <location>
        <begin position="4"/>
        <end position="47"/>
    </location>
</feature>
<dbReference type="InterPro" id="IPR003892">
    <property type="entry name" value="CUE"/>
</dbReference>
<dbReference type="SUPFAM" id="SSF46934">
    <property type="entry name" value="UBA-like"/>
    <property type="match status" value="1"/>
</dbReference>
<evidence type="ECO:0000313" key="3">
    <source>
        <dbReference type="EMBL" id="CAD9253760.1"/>
    </source>
</evidence>
<name>A0A7S1U1D6_9STRA</name>